<protein>
    <submittedName>
        <fullName evidence="1">HAD family hydrolase</fullName>
    </submittedName>
</protein>
<evidence type="ECO:0000313" key="2">
    <source>
        <dbReference type="Proteomes" id="UP000275401"/>
    </source>
</evidence>
<name>A0A3M8WT79_9ACTN</name>
<evidence type="ECO:0000313" key="1">
    <source>
        <dbReference type="EMBL" id="RNG32937.1"/>
    </source>
</evidence>
<dbReference type="Proteomes" id="UP000275401">
    <property type="component" value="Unassembled WGS sequence"/>
</dbReference>
<dbReference type="Pfam" id="PF00702">
    <property type="entry name" value="Hydrolase"/>
    <property type="match status" value="1"/>
</dbReference>
<dbReference type="AlphaFoldDB" id="A0A3M8WT79"/>
<organism evidence="1 2">
    <name type="scientific">Streptomyces botrytidirepellens</name>
    <dbReference type="NCBI Taxonomy" id="2486417"/>
    <lineage>
        <taxon>Bacteria</taxon>
        <taxon>Bacillati</taxon>
        <taxon>Actinomycetota</taxon>
        <taxon>Actinomycetes</taxon>
        <taxon>Kitasatosporales</taxon>
        <taxon>Streptomycetaceae</taxon>
        <taxon>Streptomyces</taxon>
    </lineage>
</organism>
<dbReference type="SUPFAM" id="SSF56784">
    <property type="entry name" value="HAD-like"/>
    <property type="match status" value="1"/>
</dbReference>
<dbReference type="InterPro" id="IPR036412">
    <property type="entry name" value="HAD-like_sf"/>
</dbReference>
<comment type="caution">
    <text evidence="1">The sequence shown here is derived from an EMBL/GenBank/DDBJ whole genome shotgun (WGS) entry which is preliminary data.</text>
</comment>
<reference evidence="1 2" key="1">
    <citation type="submission" date="2018-11" db="EMBL/GenBank/DDBJ databases">
        <title>The Potential of Streptomyces as Biocontrol Agents against the Tomato grey mould, Botrytis cinerea (Gray mold) Frontiers in Microbiology.</title>
        <authorList>
            <person name="Li D."/>
        </authorList>
    </citation>
    <scope>NUCLEOTIDE SEQUENCE [LARGE SCALE GENOMIC DNA]</scope>
    <source>
        <strain evidence="1 2">NEAU-LD23</strain>
    </source>
</reference>
<sequence>MINALLVDAGGVLFNNVAEETSFILTIARRYAVDERRLLADLLASAHVYERGAGHVHDVLRALLDEAGSPRTDTFNGDWVDRLYADSVRCYDANVAELAELRRAHPELTVVLANNEAEHWDHLKNARYGHYRLFDHLCSSWRVGQVKPSAEYFAETLDHCGIEPREALMVDDRAAVIAAARDLSMRTLHISSPAVLRTRLRATVENLVPSASG</sequence>
<dbReference type="PANTHER" id="PTHR43611:SF3">
    <property type="entry name" value="FLAVIN MONONUCLEOTIDE HYDROLASE 1, CHLOROPLATIC"/>
    <property type="match status" value="1"/>
</dbReference>
<gene>
    <name evidence="1" type="ORF">EEJ42_07795</name>
</gene>
<dbReference type="InterPro" id="IPR006439">
    <property type="entry name" value="HAD-SF_hydro_IA"/>
</dbReference>
<dbReference type="InterPro" id="IPR023214">
    <property type="entry name" value="HAD_sf"/>
</dbReference>
<dbReference type="EMBL" id="RIBZ01000098">
    <property type="protein sequence ID" value="RNG32937.1"/>
    <property type="molecule type" value="Genomic_DNA"/>
</dbReference>
<dbReference type="Gene3D" id="3.40.50.1000">
    <property type="entry name" value="HAD superfamily/HAD-like"/>
    <property type="match status" value="1"/>
</dbReference>
<proteinExistence type="predicted"/>
<dbReference type="GO" id="GO:0016787">
    <property type="term" value="F:hydrolase activity"/>
    <property type="evidence" value="ECO:0007669"/>
    <property type="project" value="UniProtKB-KW"/>
</dbReference>
<accession>A0A3M8WT79</accession>
<dbReference type="PRINTS" id="PR00413">
    <property type="entry name" value="HADHALOGNASE"/>
</dbReference>
<keyword evidence="2" id="KW-1185">Reference proteome</keyword>
<keyword evidence="1" id="KW-0378">Hydrolase</keyword>
<dbReference type="NCBIfam" id="TIGR01509">
    <property type="entry name" value="HAD-SF-IA-v3"/>
    <property type="match status" value="1"/>
</dbReference>
<dbReference type="PANTHER" id="PTHR43611">
    <property type="entry name" value="ALPHA-D-GLUCOSE 1-PHOSPHATE PHOSPHATASE"/>
    <property type="match status" value="1"/>
</dbReference>